<organism evidence="12 13">
    <name type="scientific">Chromobacterium sphagni</name>
    <dbReference type="NCBI Taxonomy" id="1903179"/>
    <lineage>
        <taxon>Bacteria</taxon>
        <taxon>Pseudomonadati</taxon>
        <taxon>Pseudomonadota</taxon>
        <taxon>Betaproteobacteria</taxon>
        <taxon>Neisseriales</taxon>
        <taxon>Chromobacteriaceae</taxon>
        <taxon>Chromobacterium</taxon>
    </lineage>
</organism>
<evidence type="ECO:0000256" key="5">
    <source>
        <dbReference type="PIRNR" id="PIRNR000183"/>
    </source>
</evidence>
<keyword evidence="3 5" id="KW-0560">Oxidoreductase</keyword>
<dbReference type="Proteomes" id="UP000180088">
    <property type="component" value="Unassembled WGS sequence"/>
</dbReference>
<feature type="active site" description="Proton donor/acceptor" evidence="6">
    <location>
        <position position="270"/>
    </location>
</feature>
<dbReference type="InterPro" id="IPR007886">
    <property type="entry name" value="AlaDH/PNT_N"/>
</dbReference>
<feature type="domain" description="Alanine dehydrogenase/pyridine nucleotide transhydrogenase NAD(H)-binding" evidence="10">
    <location>
        <begin position="149"/>
        <end position="297"/>
    </location>
</feature>
<accession>A0A1S1WU77</accession>
<name>A0A1S1WU77_9NEIS</name>
<evidence type="ECO:0000256" key="2">
    <source>
        <dbReference type="ARBA" id="ARBA00012897"/>
    </source>
</evidence>
<keyword evidence="4 5" id="KW-0520">NAD</keyword>
<keyword evidence="9" id="KW-0479">Metal-binding</keyword>
<feature type="binding site" evidence="8">
    <location>
        <begin position="298"/>
        <end position="301"/>
    </location>
    <ligand>
        <name>NAD(+)</name>
        <dbReference type="ChEBI" id="CHEBI:57540"/>
    </ligand>
</feature>
<dbReference type="EC" id="1.4.1.1" evidence="2 5"/>
<feature type="binding site" evidence="8">
    <location>
        <position position="279"/>
    </location>
    <ligand>
        <name>NAD(+)</name>
        <dbReference type="ChEBI" id="CHEBI:57540"/>
    </ligand>
</feature>
<dbReference type="PANTHER" id="PTHR42795:SF1">
    <property type="entry name" value="ALANINE DEHYDROGENASE"/>
    <property type="match status" value="1"/>
</dbReference>
<dbReference type="GO" id="GO:0000166">
    <property type="term" value="F:nucleotide binding"/>
    <property type="evidence" value="ECO:0007669"/>
    <property type="project" value="UniProtKB-KW"/>
</dbReference>
<feature type="binding site" evidence="7">
    <location>
        <position position="75"/>
    </location>
    <ligand>
        <name>substrate</name>
    </ligand>
</feature>
<keyword evidence="8" id="KW-0547">Nucleotide-binding</keyword>
<evidence type="ECO:0000256" key="7">
    <source>
        <dbReference type="PIRSR" id="PIRSR000183-2"/>
    </source>
</evidence>
<evidence type="ECO:0000259" key="10">
    <source>
        <dbReference type="SMART" id="SM01002"/>
    </source>
</evidence>
<dbReference type="InterPro" id="IPR007698">
    <property type="entry name" value="AlaDH/PNT_NAD(H)-bd"/>
</dbReference>
<evidence type="ECO:0000259" key="11">
    <source>
        <dbReference type="SMART" id="SM01003"/>
    </source>
</evidence>
<dbReference type="FunFam" id="3.40.50.720:FF:000049">
    <property type="entry name" value="Alanine dehydrogenase"/>
    <property type="match status" value="1"/>
</dbReference>
<dbReference type="Pfam" id="PF01262">
    <property type="entry name" value="AlaDh_PNT_C"/>
    <property type="match status" value="1"/>
</dbReference>
<evidence type="ECO:0000313" key="13">
    <source>
        <dbReference type="Proteomes" id="UP000180088"/>
    </source>
</evidence>
<feature type="binding site" evidence="7">
    <location>
        <position position="15"/>
    </location>
    <ligand>
        <name>substrate</name>
    </ligand>
</feature>
<dbReference type="PIRSF" id="PIRSF000183">
    <property type="entry name" value="Alanine_dh"/>
    <property type="match status" value="1"/>
</dbReference>
<feature type="domain" description="Alanine dehydrogenase/pyridine nucleotide transhydrogenase N-terminal" evidence="11">
    <location>
        <begin position="4"/>
        <end position="137"/>
    </location>
</feature>
<dbReference type="SUPFAM" id="SSF52283">
    <property type="entry name" value="Formate/glycerate dehydrogenase catalytic domain-like"/>
    <property type="match status" value="1"/>
</dbReference>
<dbReference type="SMART" id="SM01003">
    <property type="entry name" value="AlaDh_PNT_N"/>
    <property type="match status" value="1"/>
</dbReference>
<feature type="binding site" evidence="8">
    <location>
        <position position="220"/>
    </location>
    <ligand>
        <name>NAD(+)</name>
        <dbReference type="ChEBI" id="CHEBI:57540"/>
    </ligand>
</feature>
<comment type="cofactor">
    <cofactor evidence="9">
        <name>Mg(2+)</name>
        <dbReference type="ChEBI" id="CHEBI:18420"/>
    </cofactor>
    <text evidence="9">Binds 1 Mg(2+) ion per subunit.</text>
</comment>
<dbReference type="GO" id="GO:0000286">
    <property type="term" value="F:alanine dehydrogenase activity"/>
    <property type="evidence" value="ECO:0007669"/>
    <property type="project" value="UniProtKB-UniRule"/>
</dbReference>
<feature type="binding site" evidence="9">
    <location>
        <position position="323"/>
    </location>
    <ligand>
        <name>Mg(2+)</name>
        <dbReference type="ChEBI" id="CHEBI:18420"/>
    </ligand>
</feature>
<dbReference type="SUPFAM" id="SSF51735">
    <property type="entry name" value="NAD(P)-binding Rossmann-fold domains"/>
    <property type="match status" value="1"/>
</dbReference>
<feature type="binding site" evidence="8">
    <location>
        <position position="134"/>
    </location>
    <ligand>
        <name>NAD(+)</name>
        <dbReference type="ChEBI" id="CHEBI:57540"/>
    </ligand>
</feature>
<dbReference type="RefSeq" id="WP_071116858.1">
    <property type="nucleotide sequence ID" value="NZ_MKCS01000003.1"/>
</dbReference>
<dbReference type="AlphaFoldDB" id="A0A1S1WU77"/>
<evidence type="ECO:0000256" key="8">
    <source>
        <dbReference type="PIRSR" id="PIRSR000183-3"/>
    </source>
</evidence>
<gene>
    <name evidence="12" type="ORF">BI347_19890</name>
</gene>
<feature type="active site" description="Proton donor/acceptor" evidence="6">
    <location>
        <position position="96"/>
    </location>
</feature>
<dbReference type="CDD" id="cd05305">
    <property type="entry name" value="L-AlaDH"/>
    <property type="match status" value="1"/>
</dbReference>
<reference evidence="12 13" key="1">
    <citation type="submission" date="2016-09" db="EMBL/GenBank/DDBJ databases">
        <title>Chromobacterium muskegensis sp. nov., an insecticidal bacterium isolated from Sphagnum bogs.</title>
        <authorList>
            <person name="Sparks M.E."/>
            <person name="Blackburn M.B."/>
            <person name="Gundersen-Rindal D.E."/>
            <person name="Mitchell A."/>
            <person name="Farrar R."/>
            <person name="Kuhar D."/>
        </authorList>
    </citation>
    <scope>NUCLEOTIDE SEQUENCE [LARGE SCALE GENOMIC DNA]</scope>
    <source>
        <strain evidence="12 13">37-2</strain>
    </source>
</reference>
<feature type="binding site" evidence="8">
    <location>
        <position position="198"/>
    </location>
    <ligand>
        <name>NAD(+)</name>
        <dbReference type="ChEBI" id="CHEBI:57540"/>
    </ligand>
</feature>
<dbReference type="GO" id="GO:0046872">
    <property type="term" value="F:metal ion binding"/>
    <property type="evidence" value="ECO:0007669"/>
    <property type="project" value="UniProtKB-KW"/>
</dbReference>
<dbReference type="EMBL" id="MKCS01000003">
    <property type="protein sequence ID" value="OHX10778.1"/>
    <property type="molecule type" value="Genomic_DNA"/>
</dbReference>
<feature type="binding site" evidence="8">
    <location>
        <begin position="239"/>
        <end position="240"/>
    </location>
    <ligand>
        <name>NAD(+)</name>
        <dbReference type="ChEBI" id="CHEBI:57540"/>
    </ligand>
</feature>
<dbReference type="GO" id="GO:0042853">
    <property type="term" value="P:L-alanine catabolic process"/>
    <property type="evidence" value="ECO:0007669"/>
    <property type="project" value="InterPro"/>
</dbReference>
<evidence type="ECO:0000313" key="12">
    <source>
        <dbReference type="EMBL" id="OHX10778.1"/>
    </source>
</evidence>
<sequence>MLIGVPKEIKNHEYRVGLTPSGVRELVANGHKVLVQTQAGLAIGFTDEQYIQAGASIASNAEEVFERAEMIVKVKEPQPVECRLLRPGQVLFTYLHLAPDPEQTKLLVESDSIAIAYETVTDERGGLPLLAPMSEVAGRMAIQAGAHALEKAQGGRGVLLGGVPGVAPSKVVVIGGGVVGLNAARMAMGAGADVTILDKSLTRLKEIDMVFGGRIKTLMSNSANIDDSIRVADLVIGAVLIPGAAAPKLVTRAMLKSMKPGAVLVDVAIDQGGCFETSRATTHQDPIYTVDGIVHYCVANMPGGVARTSTQALTNATLPYMLELANKGWRQALLDNAHLRNGLNICRGRVTHQAVAKDLVYPYVDPIEAIKAAS</sequence>
<dbReference type="SMART" id="SM01002">
    <property type="entry name" value="AlaDh_PNT_C"/>
    <property type="match status" value="1"/>
</dbReference>
<evidence type="ECO:0000256" key="3">
    <source>
        <dbReference type="ARBA" id="ARBA00023002"/>
    </source>
</evidence>
<evidence type="ECO:0000256" key="6">
    <source>
        <dbReference type="PIRSR" id="PIRSR000183-1"/>
    </source>
</evidence>
<comment type="caution">
    <text evidence="12">The sequence shown here is derived from an EMBL/GenBank/DDBJ whole genome shotgun (WGS) entry which is preliminary data.</text>
</comment>
<dbReference type="STRING" id="1903179.BI347_19890"/>
<evidence type="ECO:0000256" key="9">
    <source>
        <dbReference type="PIRSR" id="PIRSR000183-4"/>
    </source>
</evidence>
<dbReference type="Gene3D" id="3.40.50.720">
    <property type="entry name" value="NAD(P)-binding Rossmann-like Domain"/>
    <property type="match status" value="2"/>
</dbReference>
<protein>
    <recommendedName>
        <fullName evidence="2 5">Alanine dehydrogenase</fullName>
        <ecNumber evidence="2 5">1.4.1.1</ecNumber>
    </recommendedName>
</protein>
<keyword evidence="9" id="KW-0460">Magnesium</keyword>
<comment type="catalytic activity">
    <reaction evidence="5">
        <text>L-alanine + NAD(+) + H2O = pyruvate + NH4(+) + NADH + H(+)</text>
        <dbReference type="Rhea" id="RHEA:18405"/>
        <dbReference type="ChEBI" id="CHEBI:15361"/>
        <dbReference type="ChEBI" id="CHEBI:15377"/>
        <dbReference type="ChEBI" id="CHEBI:15378"/>
        <dbReference type="ChEBI" id="CHEBI:28938"/>
        <dbReference type="ChEBI" id="CHEBI:57540"/>
        <dbReference type="ChEBI" id="CHEBI:57945"/>
        <dbReference type="ChEBI" id="CHEBI:57972"/>
        <dbReference type="EC" id="1.4.1.1"/>
    </reaction>
</comment>
<dbReference type="Pfam" id="PF05222">
    <property type="entry name" value="AlaDh_PNT_N"/>
    <property type="match status" value="1"/>
</dbReference>
<feature type="binding site" evidence="8">
    <location>
        <begin position="267"/>
        <end position="270"/>
    </location>
    <ligand>
        <name>NAD(+)</name>
        <dbReference type="ChEBI" id="CHEBI:57540"/>
    </ligand>
</feature>
<dbReference type="OrthoDB" id="9804592at2"/>
<dbReference type="InterPro" id="IPR008141">
    <property type="entry name" value="Ala_DH"/>
</dbReference>
<evidence type="ECO:0000256" key="4">
    <source>
        <dbReference type="ARBA" id="ARBA00023027"/>
    </source>
</evidence>
<dbReference type="NCBIfam" id="TIGR00518">
    <property type="entry name" value="alaDH"/>
    <property type="match status" value="1"/>
</dbReference>
<dbReference type="PANTHER" id="PTHR42795">
    <property type="entry name" value="ALANINE DEHYDROGENASE"/>
    <property type="match status" value="1"/>
</dbReference>
<feature type="binding site" evidence="8">
    <location>
        <position position="203"/>
    </location>
    <ligand>
        <name>NAD(+)</name>
        <dbReference type="ChEBI" id="CHEBI:57540"/>
    </ligand>
</feature>
<dbReference type="GO" id="GO:0005886">
    <property type="term" value="C:plasma membrane"/>
    <property type="evidence" value="ECO:0007669"/>
    <property type="project" value="TreeGrafter"/>
</dbReference>
<dbReference type="InterPro" id="IPR036291">
    <property type="entry name" value="NAD(P)-bd_dom_sf"/>
</dbReference>
<evidence type="ECO:0000256" key="1">
    <source>
        <dbReference type="ARBA" id="ARBA00005689"/>
    </source>
</evidence>
<comment type="similarity">
    <text evidence="1 5">Belongs to the AlaDH/PNT family.</text>
</comment>
<proteinExistence type="inferred from homology"/>